<evidence type="ECO:0000256" key="8">
    <source>
        <dbReference type="ARBA" id="ARBA00023212"/>
    </source>
</evidence>
<dbReference type="EMBL" id="JAIPUX010000439">
    <property type="protein sequence ID" value="KAH0628613.1"/>
    <property type="molecule type" value="Genomic_DNA"/>
</dbReference>
<dbReference type="PANTHER" id="PTHR31167">
    <property type="entry name" value="SPINDLE AND CENTRIOLE ASSOCIATED PROTEIN 1 SPICE1"/>
    <property type="match status" value="1"/>
</dbReference>
<evidence type="ECO:0000256" key="12">
    <source>
        <dbReference type="SAM" id="MobiDB-lite"/>
    </source>
</evidence>
<keyword evidence="4" id="KW-0963">Cytoplasm</keyword>
<comment type="caution">
    <text evidence="13">The sequence shown here is derived from an EMBL/GenBank/DDBJ whole genome shotgun (WGS) entry which is preliminary data.</text>
</comment>
<organism evidence="13 14">
    <name type="scientific">Phrynosoma platyrhinos</name>
    <name type="common">Desert horned lizard</name>
    <dbReference type="NCBI Taxonomy" id="52577"/>
    <lineage>
        <taxon>Eukaryota</taxon>
        <taxon>Metazoa</taxon>
        <taxon>Chordata</taxon>
        <taxon>Craniata</taxon>
        <taxon>Vertebrata</taxon>
        <taxon>Euteleostomi</taxon>
        <taxon>Lepidosauria</taxon>
        <taxon>Squamata</taxon>
        <taxon>Bifurcata</taxon>
        <taxon>Unidentata</taxon>
        <taxon>Episquamata</taxon>
        <taxon>Toxicofera</taxon>
        <taxon>Iguania</taxon>
        <taxon>Phrynosomatidae</taxon>
        <taxon>Phrynosomatinae</taxon>
        <taxon>Phrynosoma</taxon>
    </lineage>
</organism>
<keyword evidence="8" id="KW-0206">Cytoskeleton</keyword>
<evidence type="ECO:0000256" key="2">
    <source>
        <dbReference type="ARBA" id="ARBA00004186"/>
    </source>
</evidence>
<evidence type="ECO:0000256" key="7">
    <source>
        <dbReference type="ARBA" id="ARBA00023054"/>
    </source>
</evidence>
<evidence type="ECO:0000256" key="6">
    <source>
        <dbReference type="ARBA" id="ARBA00022776"/>
    </source>
</evidence>
<keyword evidence="9" id="KW-0131">Cell cycle</keyword>
<dbReference type="Proteomes" id="UP000826234">
    <property type="component" value="Unassembled WGS sequence"/>
</dbReference>
<proteinExistence type="predicted"/>
<feature type="compositionally biased region" description="Polar residues" evidence="12">
    <location>
        <begin position="415"/>
        <end position="432"/>
    </location>
</feature>
<name>A0ABQ7THJ8_PHRPL</name>
<evidence type="ECO:0000256" key="9">
    <source>
        <dbReference type="ARBA" id="ARBA00023306"/>
    </source>
</evidence>
<sequence length="649" mass="72326">MSQSTIHDLTVHRATPEDLALRHEMHKSKNKALVHLELQEKLLKNTSKKLRPRAQESVEKKKIALMREIISDQYHLQDVLERSDQAMAVVKDLFGDVPHWHLGFPNVTVAPDYDVESSQGPIVQKSDPPTQLSILSESIMDPQALNEAEECSFVCKTNGAGDVHLNTRSSTDTNRVLHLPKEEDCVVNCQQEASKQQVSTVSTSEEADVLLTPAAGFQSRGHTALNATNVVKRVHSRFQNEEHTPDTICAVHQVLNAKGRKQKHASTKAKKKQTVQTPAGQMKINLSTASTSINLPNGQSSSLQYLNQMMHDMEHEMQEYERWMGHESQHVHNSQGVSGFTHSLVNALCRMLRCLKETETRVRQEIRNREELKRELSEHRALIDALTAEVLLMREESLVMQSIFQQNLVAQDEQSLTSVPPVTDSGRVTNYGENGEFSVRSPEATKAENPVSNCVGAKISKPEVLHADHPRKSAVLLHPPDKIHPKPLISSCIFQPAVMLSPPLQKGSQALPLAQGECIRKETNGKQEQSPSNQPLVVQEDGSPFVQRGGNPIASKPLQNSHYLYDHLLVSTFSAELGQGDGDFTERNSPGATMMSTQNDDLQQQIAELTLQNSVIKSQLSKFRHCHQETSSNLQQPVTKQDRSTMEGQ</sequence>
<evidence type="ECO:0000313" key="13">
    <source>
        <dbReference type="EMBL" id="KAH0628613.1"/>
    </source>
</evidence>
<dbReference type="InterPro" id="IPR031387">
    <property type="entry name" value="SPICE1"/>
</dbReference>
<evidence type="ECO:0000256" key="10">
    <source>
        <dbReference type="ARBA" id="ARBA00030722"/>
    </source>
</evidence>
<gene>
    <name evidence="13" type="ORF">JD844_009971</name>
</gene>
<feature type="region of interest" description="Disordered" evidence="12">
    <location>
        <begin position="627"/>
        <end position="649"/>
    </location>
</feature>
<feature type="non-terminal residue" evidence="13">
    <location>
        <position position="649"/>
    </location>
</feature>
<dbReference type="PANTHER" id="PTHR31167:SF3">
    <property type="entry name" value="SPINDLE AND CENTRIOLE-ASSOCIATED PROTEIN 1"/>
    <property type="match status" value="1"/>
</dbReference>
<accession>A0ABQ7THJ8</accession>
<evidence type="ECO:0000256" key="4">
    <source>
        <dbReference type="ARBA" id="ARBA00022490"/>
    </source>
</evidence>
<feature type="compositionally biased region" description="Polar residues" evidence="12">
    <location>
        <begin position="629"/>
        <end position="639"/>
    </location>
</feature>
<keyword evidence="7 11" id="KW-0175">Coiled coil</keyword>
<evidence type="ECO:0000256" key="3">
    <source>
        <dbReference type="ARBA" id="ARBA00018313"/>
    </source>
</evidence>
<feature type="coiled-coil region" evidence="11">
    <location>
        <begin position="355"/>
        <end position="389"/>
    </location>
</feature>
<keyword evidence="14" id="KW-1185">Reference proteome</keyword>
<feature type="compositionally biased region" description="Basic residues" evidence="12">
    <location>
        <begin position="259"/>
        <end position="273"/>
    </location>
</feature>
<protein>
    <recommendedName>
        <fullName evidence="3">Spindle and centriole-associated protein 1</fullName>
    </recommendedName>
    <alternativeName>
        <fullName evidence="10">Coiled-coil domain-containing protein 52</fullName>
    </alternativeName>
</protein>
<feature type="coiled-coil region" evidence="11">
    <location>
        <begin position="592"/>
        <end position="619"/>
    </location>
</feature>
<dbReference type="Pfam" id="PF15678">
    <property type="entry name" value="SPICE"/>
    <property type="match status" value="1"/>
</dbReference>
<evidence type="ECO:0000313" key="14">
    <source>
        <dbReference type="Proteomes" id="UP000826234"/>
    </source>
</evidence>
<feature type="region of interest" description="Disordered" evidence="12">
    <location>
        <begin position="259"/>
        <end position="278"/>
    </location>
</feature>
<comment type="subcellular location">
    <subcellularLocation>
        <location evidence="1">Cytoplasm</location>
        <location evidence="1">Cytoskeleton</location>
        <location evidence="1">Microtubule organizing center</location>
        <location evidence="1">Centrosome</location>
        <location evidence="1">Centriole</location>
    </subcellularLocation>
    <subcellularLocation>
        <location evidence="2">Cytoplasm</location>
        <location evidence="2">Cytoskeleton</location>
        <location evidence="2">Spindle</location>
    </subcellularLocation>
</comment>
<reference evidence="13 14" key="1">
    <citation type="journal article" date="2022" name="Gigascience">
        <title>A chromosome-level genome assembly and annotation of the desert horned lizard, Phrynosoma platyrhinos, provides insight into chromosomal rearrangements among reptiles.</title>
        <authorList>
            <person name="Koochekian N."/>
            <person name="Ascanio A."/>
            <person name="Farleigh K."/>
            <person name="Card D.C."/>
            <person name="Schield D.R."/>
            <person name="Castoe T.A."/>
            <person name="Jezkova T."/>
        </authorList>
    </citation>
    <scope>NUCLEOTIDE SEQUENCE [LARGE SCALE GENOMIC DNA]</scope>
    <source>
        <tissue evidence="13">Liver</tissue>
    </source>
</reference>
<keyword evidence="6" id="KW-0498">Mitosis</keyword>
<evidence type="ECO:0000256" key="1">
    <source>
        <dbReference type="ARBA" id="ARBA00004114"/>
    </source>
</evidence>
<feature type="compositionally biased region" description="Basic and acidic residues" evidence="12">
    <location>
        <begin position="640"/>
        <end position="649"/>
    </location>
</feature>
<feature type="region of interest" description="Disordered" evidence="12">
    <location>
        <begin position="415"/>
        <end position="437"/>
    </location>
</feature>
<evidence type="ECO:0000256" key="5">
    <source>
        <dbReference type="ARBA" id="ARBA00022618"/>
    </source>
</evidence>
<keyword evidence="5" id="KW-0132">Cell division</keyword>
<evidence type="ECO:0000256" key="11">
    <source>
        <dbReference type="SAM" id="Coils"/>
    </source>
</evidence>